<dbReference type="Proteomes" id="UP001232445">
    <property type="component" value="Unassembled WGS sequence"/>
</dbReference>
<evidence type="ECO:0000313" key="3">
    <source>
        <dbReference type="Proteomes" id="UP001232445"/>
    </source>
</evidence>
<name>A0ABU0CPW8_9BACI</name>
<proteinExistence type="predicted"/>
<accession>A0ABU0CPW8</accession>
<protein>
    <submittedName>
        <fullName evidence="2">Uncharacterized protein</fullName>
    </submittedName>
</protein>
<dbReference type="RefSeq" id="WP_307336785.1">
    <property type="nucleotide sequence ID" value="NZ_JAUSUQ010000003.1"/>
</dbReference>
<comment type="caution">
    <text evidence="2">The sequence shown here is derived from an EMBL/GenBank/DDBJ whole genome shotgun (WGS) entry which is preliminary data.</text>
</comment>
<evidence type="ECO:0000256" key="1">
    <source>
        <dbReference type="SAM" id="MobiDB-lite"/>
    </source>
</evidence>
<organism evidence="2 3">
    <name type="scientific">Caldalkalibacillus uzonensis</name>
    <dbReference type="NCBI Taxonomy" id="353224"/>
    <lineage>
        <taxon>Bacteria</taxon>
        <taxon>Bacillati</taxon>
        <taxon>Bacillota</taxon>
        <taxon>Bacilli</taxon>
        <taxon>Bacillales</taxon>
        <taxon>Bacillaceae</taxon>
        <taxon>Caldalkalibacillus</taxon>
    </lineage>
</organism>
<feature type="region of interest" description="Disordered" evidence="1">
    <location>
        <begin position="36"/>
        <end position="72"/>
    </location>
</feature>
<gene>
    <name evidence="2" type="ORF">J2S00_001237</name>
</gene>
<sequence>MGCAFYREDDEIVFSIEWNGQTESFTLLMSDWISVPSPDSNHDDHDDTNSSQGTTTSTQTAESSRTTEDRDQRFVQQNFNRFRLIF</sequence>
<evidence type="ECO:0000313" key="2">
    <source>
        <dbReference type="EMBL" id="MDQ0338453.1"/>
    </source>
</evidence>
<feature type="compositionally biased region" description="Low complexity" evidence="1">
    <location>
        <begin position="49"/>
        <end position="64"/>
    </location>
</feature>
<dbReference type="EMBL" id="JAUSUQ010000003">
    <property type="protein sequence ID" value="MDQ0338453.1"/>
    <property type="molecule type" value="Genomic_DNA"/>
</dbReference>
<reference evidence="2 3" key="1">
    <citation type="submission" date="2023-07" db="EMBL/GenBank/DDBJ databases">
        <title>Genomic Encyclopedia of Type Strains, Phase IV (KMG-IV): sequencing the most valuable type-strain genomes for metagenomic binning, comparative biology and taxonomic classification.</title>
        <authorList>
            <person name="Goeker M."/>
        </authorList>
    </citation>
    <scope>NUCLEOTIDE SEQUENCE [LARGE SCALE GENOMIC DNA]</scope>
    <source>
        <strain evidence="2 3">DSM 17740</strain>
    </source>
</reference>
<keyword evidence="3" id="KW-1185">Reference proteome</keyword>